<dbReference type="AlphaFoldDB" id="A0ABD6E1L9"/>
<accession>A0ABD6E1L9</accession>
<comment type="caution">
    <text evidence="1">The sequence shown here is derived from an EMBL/GenBank/DDBJ whole genome shotgun (WGS) entry which is preliminary data.</text>
</comment>
<gene>
    <name evidence="1" type="ORF">AB6A40_000172</name>
</gene>
<dbReference type="Proteomes" id="UP001608902">
    <property type="component" value="Unassembled WGS sequence"/>
</dbReference>
<sequence>MLHRPRATIPRERTTSIVPLRLSVALARTDVKRFPRSSHHLPRTSLQFAVLRLSHRQQYPPMIPRKKLQRRRLIESVLPYALHPFLLRFSRPTARFRYTMLDLQPTTWLIGDHPRRRRSVVHVPMRKIRREGLTI</sequence>
<name>A0ABD6E1L9_9BILA</name>
<keyword evidence="2" id="KW-1185">Reference proteome</keyword>
<reference evidence="1 2" key="1">
    <citation type="submission" date="2024-08" db="EMBL/GenBank/DDBJ databases">
        <title>Gnathostoma spinigerum genome.</title>
        <authorList>
            <person name="Gonzalez-Bertolin B."/>
            <person name="Monzon S."/>
            <person name="Zaballos A."/>
            <person name="Jimenez P."/>
            <person name="Dekumyoy P."/>
            <person name="Varona S."/>
            <person name="Cuesta I."/>
            <person name="Sumanam S."/>
            <person name="Adisakwattana P."/>
            <person name="Gasser R.B."/>
            <person name="Hernandez-Gonzalez A."/>
            <person name="Young N.D."/>
            <person name="Perteguer M.J."/>
        </authorList>
    </citation>
    <scope>NUCLEOTIDE SEQUENCE [LARGE SCALE GENOMIC DNA]</scope>
    <source>
        <strain evidence="1">AL3</strain>
        <tissue evidence="1">Liver</tissue>
    </source>
</reference>
<protein>
    <submittedName>
        <fullName evidence="1">Uncharacterized protein</fullName>
    </submittedName>
</protein>
<evidence type="ECO:0000313" key="1">
    <source>
        <dbReference type="EMBL" id="MFH4973463.1"/>
    </source>
</evidence>
<dbReference type="EMBL" id="JBGFUD010000041">
    <property type="protein sequence ID" value="MFH4973463.1"/>
    <property type="molecule type" value="Genomic_DNA"/>
</dbReference>
<evidence type="ECO:0000313" key="2">
    <source>
        <dbReference type="Proteomes" id="UP001608902"/>
    </source>
</evidence>
<organism evidence="1 2">
    <name type="scientific">Gnathostoma spinigerum</name>
    <dbReference type="NCBI Taxonomy" id="75299"/>
    <lineage>
        <taxon>Eukaryota</taxon>
        <taxon>Metazoa</taxon>
        <taxon>Ecdysozoa</taxon>
        <taxon>Nematoda</taxon>
        <taxon>Chromadorea</taxon>
        <taxon>Rhabditida</taxon>
        <taxon>Spirurina</taxon>
        <taxon>Gnathostomatomorpha</taxon>
        <taxon>Gnathostomatoidea</taxon>
        <taxon>Gnathostomatidae</taxon>
        <taxon>Gnathostoma</taxon>
    </lineage>
</organism>
<proteinExistence type="predicted"/>